<evidence type="ECO:0000256" key="3">
    <source>
        <dbReference type="ARBA" id="ARBA00022692"/>
    </source>
</evidence>
<dbReference type="InterPro" id="IPR003838">
    <property type="entry name" value="ABC3_permease_C"/>
</dbReference>
<evidence type="ECO:0000256" key="1">
    <source>
        <dbReference type="ARBA" id="ARBA00004651"/>
    </source>
</evidence>
<protein>
    <recommendedName>
        <fullName evidence="11">ABC3 transporter permease protein domain-containing protein</fullName>
    </recommendedName>
</protein>
<dbReference type="Pfam" id="PF12704">
    <property type="entry name" value="MacB_PCD"/>
    <property type="match status" value="1"/>
</dbReference>
<feature type="domain" description="ABC3 transporter permease C-terminal" evidence="8">
    <location>
        <begin position="285"/>
        <end position="397"/>
    </location>
</feature>
<evidence type="ECO:0000259" key="8">
    <source>
        <dbReference type="Pfam" id="PF02687"/>
    </source>
</evidence>
<reference evidence="10" key="1">
    <citation type="journal article" date="2015" name="Nature">
        <title>Complex archaea that bridge the gap between prokaryotes and eukaryotes.</title>
        <authorList>
            <person name="Spang A."/>
            <person name="Saw J.H."/>
            <person name="Jorgensen S.L."/>
            <person name="Zaremba-Niedzwiedzka K."/>
            <person name="Martijn J."/>
            <person name="Lind A.E."/>
            <person name="van Eijk R."/>
            <person name="Schleper C."/>
            <person name="Guy L."/>
            <person name="Ettema T.J."/>
        </authorList>
    </citation>
    <scope>NUCLEOTIDE SEQUENCE</scope>
</reference>
<evidence type="ECO:0008006" key="11">
    <source>
        <dbReference type="Google" id="ProtNLM"/>
    </source>
</evidence>
<evidence type="ECO:0000256" key="6">
    <source>
        <dbReference type="ARBA" id="ARBA00038076"/>
    </source>
</evidence>
<evidence type="ECO:0000256" key="4">
    <source>
        <dbReference type="ARBA" id="ARBA00022989"/>
    </source>
</evidence>
<dbReference type="InterPro" id="IPR025857">
    <property type="entry name" value="MacB_PCD"/>
</dbReference>
<dbReference type="PANTHER" id="PTHR30572">
    <property type="entry name" value="MEMBRANE COMPONENT OF TRANSPORTER-RELATED"/>
    <property type="match status" value="1"/>
</dbReference>
<keyword evidence="4 7" id="KW-1133">Transmembrane helix</keyword>
<dbReference type="InterPro" id="IPR050250">
    <property type="entry name" value="Macrolide_Exporter_MacB"/>
</dbReference>
<dbReference type="AlphaFoldDB" id="A0A0F9VHE1"/>
<dbReference type="PANTHER" id="PTHR30572:SF4">
    <property type="entry name" value="ABC TRANSPORTER PERMEASE YTRF"/>
    <property type="match status" value="1"/>
</dbReference>
<comment type="similarity">
    <text evidence="6">Belongs to the ABC-4 integral membrane protein family.</text>
</comment>
<evidence type="ECO:0000256" key="2">
    <source>
        <dbReference type="ARBA" id="ARBA00022475"/>
    </source>
</evidence>
<dbReference type="GO" id="GO:0005886">
    <property type="term" value="C:plasma membrane"/>
    <property type="evidence" value="ECO:0007669"/>
    <property type="project" value="UniProtKB-SubCell"/>
</dbReference>
<evidence type="ECO:0000256" key="7">
    <source>
        <dbReference type="SAM" id="Phobius"/>
    </source>
</evidence>
<dbReference type="GO" id="GO:0022857">
    <property type="term" value="F:transmembrane transporter activity"/>
    <property type="evidence" value="ECO:0007669"/>
    <property type="project" value="TreeGrafter"/>
</dbReference>
<dbReference type="EMBL" id="LAZR01000026">
    <property type="protein sequence ID" value="KKO03470.1"/>
    <property type="molecule type" value="Genomic_DNA"/>
</dbReference>
<evidence type="ECO:0000256" key="5">
    <source>
        <dbReference type="ARBA" id="ARBA00023136"/>
    </source>
</evidence>
<feature type="transmembrane region" description="Helical" evidence="7">
    <location>
        <begin position="16"/>
        <end position="37"/>
    </location>
</feature>
<feature type="transmembrane region" description="Helical" evidence="7">
    <location>
        <begin position="288"/>
        <end position="307"/>
    </location>
</feature>
<keyword evidence="3 7" id="KW-0812">Transmembrane</keyword>
<dbReference type="Pfam" id="PF02687">
    <property type="entry name" value="FtsX"/>
    <property type="match status" value="1"/>
</dbReference>
<name>A0A0F9VHE1_9ZZZZ</name>
<keyword evidence="5 7" id="KW-0472">Membrane</keyword>
<sequence>MMYLPLANILHHKLRSFLAAMGIGIGICMLITLTGLARGSLNEVADRWESVNADLIVLPSGWGEQVSTKSGSGLSDGFAGVIARKFADQVESIVPVFLWRISLAGQDQMTAGIDAADWATLTGDRPLTAGRMCDPDGRASQWLAGKILSAPAEGEQILDLSAADLGHPDHNCLELVIDERLAKAGGYRVGQIVRAANHDWRIVGIAPEGVITRVFMPRRTAQFLFASGDVSRSTLMFVKLKPGAGDLGVIARRMRDQTKLDVLAVAEYRGMLTRSFGIMFVYVNMVNVVALIIAFLFIMVILYTMVLQRTRDIAILKANGASNGFLIRQVVAESILLTAMGVGLGIALSFLSAWIIQAYRPLLTVVIEPERIGWAVAAAGVGALASSLYPAWRATRVDMAAALSLE</sequence>
<feature type="domain" description="MacB-like periplasmic core" evidence="9">
    <location>
        <begin position="16"/>
        <end position="244"/>
    </location>
</feature>
<evidence type="ECO:0000313" key="10">
    <source>
        <dbReference type="EMBL" id="KKO03470.1"/>
    </source>
</evidence>
<feature type="transmembrane region" description="Helical" evidence="7">
    <location>
        <begin position="371"/>
        <end position="392"/>
    </location>
</feature>
<comment type="subcellular location">
    <subcellularLocation>
        <location evidence="1">Cell membrane</location>
        <topology evidence="1">Multi-pass membrane protein</topology>
    </subcellularLocation>
</comment>
<evidence type="ECO:0000259" key="9">
    <source>
        <dbReference type="Pfam" id="PF12704"/>
    </source>
</evidence>
<gene>
    <name evidence="10" type="ORF">LCGC14_0093940</name>
</gene>
<accession>A0A0F9VHE1</accession>
<proteinExistence type="inferred from homology"/>
<comment type="caution">
    <text evidence="10">The sequence shown here is derived from an EMBL/GenBank/DDBJ whole genome shotgun (WGS) entry which is preliminary data.</text>
</comment>
<feature type="transmembrane region" description="Helical" evidence="7">
    <location>
        <begin position="335"/>
        <end position="359"/>
    </location>
</feature>
<organism evidence="10">
    <name type="scientific">marine sediment metagenome</name>
    <dbReference type="NCBI Taxonomy" id="412755"/>
    <lineage>
        <taxon>unclassified sequences</taxon>
        <taxon>metagenomes</taxon>
        <taxon>ecological metagenomes</taxon>
    </lineage>
</organism>
<keyword evidence="2" id="KW-1003">Cell membrane</keyword>